<dbReference type="CDD" id="cd14262">
    <property type="entry name" value="VirB5_like"/>
    <property type="match status" value="1"/>
</dbReference>
<organism evidence="1 2">
    <name type="scientific">Pseudomonas syringae pv. maculicola</name>
    <dbReference type="NCBI Taxonomy" id="59511"/>
    <lineage>
        <taxon>Bacteria</taxon>
        <taxon>Pseudomonadati</taxon>
        <taxon>Pseudomonadota</taxon>
        <taxon>Gammaproteobacteria</taxon>
        <taxon>Pseudomonadales</taxon>
        <taxon>Pseudomonadaceae</taxon>
        <taxon>Pseudomonas</taxon>
    </lineage>
</organism>
<dbReference type="Proteomes" id="UP000282378">
    <property type="component" value="Unassembled WGS sequence"/>
</dbReference>
<name>A0A3M2UIH0_PSEYM</name>
<gene>
    <name evidence="1" type="ORF">APX70_07121</name>
</gene>
<evidence type="ECO:0000313" key="2">
    <source>
        <dbReference type="Proteomes" id="UP000282378"/>
    </source>
</evidence>
<reference evidence="1 2" key="1">
    <citation type="submission" date="2018-08" db="EMBL/GenBank/DDBJ databases">
        <title>Recombination of ecologically and evolutionarily significant loci maintains genetic cohesion in the Pseudomonas syringae species complex.</title>
        <authorList>
            <person name="Dillon M."/>
            <person name="Thakur S."/>
            <person name="Almeida R.N.D."/>
            <person name="Weir B.S."/>
            <person name="Guttman D.S."/>
        </authorList>
    </citation>
    <scope>NUCLEOTIDE SEQUENCE [LARGE SCALE GENOMIC DNA]</scope>
    <source>
        <strain evidence="1 2">88_10</strain>
    </source>
</reference>
<dbReference type="InterPro" id="IPR023220">
    <property type="entry name" value="T4SS_VirB5-domain"/>
</dbReference>
<comment type="caution">
    <text evidence="1">The sequence shown here is derived from an EMBL/GenBank/DDBJ whole genome shotgun (WGS) entry which is preliminary data.</text>
</comment>
<dbReference type="SUPFAM" id="SSF101082">
    <property type="entry name" value="Typo IV secretion system protein TraC"/>
    <property type="match status" value="1"/>
</dbReference>
<dbReference type="InterPro" id="IPR014158">
    <property type="entry name" value="T4SS_VirB5"/>
</dbReference>
<dbReference type="AlphaFoldDB" id="A0A3M2UIH0"/>
<evidence type="ECO:0000313" key="1">
    <source>
        <dbReference type="EMBL" id="RML26158.1"/>
    </source>
</evidence>
<dbReference type="EMBL" id="RBNL01004709">
    <property type="protein sequence ID" value="RML26158.1"/>
    <property type="molecule type" value="Genomic_DNA"/>
</dbReference>
<proteinExistence type="predicted"/>
<accession>A0A3M2UIH0</accession>
<protein>
    <submittedName>
        <fullName evidence="1">Putative Type IV secretion system protein</fullName>
    </submittedName>
</protein>
<sequence>MRFLNRSTGRTDGPALTIANGEVTMDLFKCLARMGKQPLRITAAFSSLMCAQQGFAQIPVTVTSQVTESPMTIAEFASNSTRWGQQVQQMASQIDQMKQQYGAITGSRGLGRVFDDPQLREYLPQEWQAVYDSVKSGGYSGLDGRAEMIYADNKVFDACQSFAQDEQRAACQAQAVKPSQDKAFALDAYDQAKGRLRQLDQLMGQIDKTQDPKGIAELQGRIAAEQAMIQNEQTKLQMFQMVAQAEDKVQEQRQRELNAQILDKRGFKTRTMLNLGGN</sequence>
<dbReference type="NCBIfam" id="TIGR02791">
    <property type="entry name" value="VirB5"/>
    <property type="match status" value="1"/>
</dbReference>
<dbReference type="Gene3D" id="1.20.58.430">
    <property type="entry name" value="Type IV secretion system, VirB5-domain"/>
    <property type="match status" value="1"/>
</dbReference>
<dbReference type="Pfam" id="PF07996">
    <property type="entry name" value="T4SS"/>
    <property type="match status" value="1"/>
</dbReference>